<reference evidence="2 3" key="1">
    <citation type="journal article" date="2008" name="PLoS Genet.">
        <title>Complete genome sequence of the complex carbohydrate-degrading marine bacterium, Saccharophagus degradans strain 2-40 T.</title>
        <authorList>
            <person name="Weiner R.M."/>
            <person name="Taylor L.E.II."/>
            <person name="Henrissat B."/>
            <person name="Hauser L."/>
            <person name="Land M."/>
            <person name="Coutinho P.M."/>
            <person name="Rancurel C."/>
            <person name="Saunders E.H."/>
            <person name="Longmire A.G."/>
            <person name="Zhang H."/>
            <person name="Bayer E.A."/>
            <person name="Gilbert H.J."/>
            <person name="Larimer F."/>
            <person name="Zhulin I.B."/>
            <person name="Ekborg N.A."/>
            <person name="Lamed R."/>
            <person name="Richardson P.M."/>
            <person name="Borovok I."/>
            <person name="Hutcheson S."/>
        </authorList>
    </citation>
    <scope>NUCLEOTIDE SEQUENCE [LARGE SCALE GENOMIC DNA]</scope>
    <source>
        <strain evidence="3">2-40 / ATCC 43961 / DSM 17024</strain>
    </source>
</reference>
<name>Q21F71_SACD2</name>
<dbReference type="Proteomes" id="UP000001947">
    <property type="component" value="Chromosome"/>
</dbReference>
<dbReference type="STRING" id="203122.Sde_3403"/>
<proteinExistence type="predicted"/>
<dbReference type="eggNOG" id="COG1196">
    <property type="taxonomic scope" value="Bacteria"/>
</dbReference>
<feature type="coiled-coil region" evidence="1">
    <location>
        <begin position="38"/>
        <end position="154"/>
    </location>
</feature>
<organism evidence="2 3">
    <name type="scientific">Saccharophagus degradans (strain 2-40 / ATCC 43961 / DSM 17024)</name>
    <dbReference type="NCBI Taxonomy" id="203122"/>
    <lineage>
        <taxon>Bacteria</taxon>
        <taxon>Pseudomonadati</taxon>
        <taxon>Pseudomonadota</taxon>
        <taxon>Gammaproteobacteria</taxon>
        <taxon>Cellvibrionales</taxon>
        <taxon>Cellvibrionaceae</taxon>
        <taxon>Saccharophagus</taxon>
    </lineage>
</organism>
<dbReference type="HOGENOM" id="CLU_808642_0_0_6"/>
<accession>Q21F71</accession>
<keyword evidence="3" id="KW-1185">Reference proteome</keyword>
<sequence length="343" mass="37942">MNPLARENSMYRFVLSSIFFVWISTVNAAPDPVLSQTLQQKQQELAALTKKVDAAAAVLADEQANLARHAEGLEEATQSLVEAEREMKAKLLAAETNPDETAMRESVLASIRYNRFEARVKRYTGRKEESEQSVAAAEQAYQNLTKQQKDLEFVISELSSKRDELARKKVAASTNVQVAQSVSAPAKAAEVATPVAAKAEAANTQVVKTEAPKAKEPTEQAAGVGTWPYLSNASEQDIRYARTYIAELEADKAKGEIDSAPLVEVELVAKNSFGKSDMDYLGDDLYMLTKKVRAGSQRFALFNKDYWHTIPEADDQAEYVFIFDVSSLSKPELFLFKKSLIAQ</sequence>
<protein>
    <submittedName>
        <fullName evidence="2">Uncharacterized protein</fullName>
    </submittedName>
</protein>
<gene>
    <name evidence="2" type="ordered locus">Sde_3403</name>
</gene>
<keyword evidence="1" id="KW-0175">Coiled coil</keyword>
<dbReference type="KEGG" id="sde:Sde_3403"/>
<evidence type="ECO:0000313" key="3">
    <source>
        <dbReference type="Proteomes" id="UP000001947"/>
    </source>
</evidence>
<dbReference type="AlphaFoldDB" id="Q21F71"/>
<dbReference type="EMBL" id="CP000282">
    <property type="protein sequence ID" value="ABD82658.1"/>
    <property type="molecule type" value="Genomic_DNA"/>
</dbReference>
<evidence type="ECO:0000256" key="1">
    <source>
        <dbReference type="SAM" id="Coils"/>
    </source>
</evidence>
<evidence type="ECO:0000313" key="2">
    <source>
        <dbReference type="EMBL" id="ABD82658.1"/>
    </source>
</evidence>